<dbReference type="InterPro" id="IPR038601">
    <property type="entry name" value="MttB-like_sf"/>
</dbReference>
<evidence type="ECO:0000256" key="1">
    <source>
        <dbReference type="ARBA" id="ARBA00007137"/>
    </source>
</evidence>
<dbReference type="EMBL" id="BARU01032590">
    <property type="protein sequence ID" value="GAH72810.1"/>
    <property type="molecule type" value="Genomic_DNA"/>
</dbReference>
<feature type="non-terminal residue" evidence="4">
    <location>
        <position position="1"/>
    </location>
</feature>
<evidence type="ECO:0000313" key="4">
    <source>
        <dbReference type="EMBL" id="GAH72810.1"/>
    </source>
</evidence>
<dbReference type="GO" id="GO:0032259">
    <property type="term" value="P:methylation"/>
    <property type="evidence" value="ECO:0007669"/>
    <property type="project" value="UniProtKB-KW"/>
</dbReference>
<organism evidence="4">
    <name type="scientific">marine sediment metagenome</name>
    <dbReference type="NCBI Taxonomy" id="412755"/>
    <lineage>
        <taxon>unclassified sequences</taxon>
        <taxon>metagenomes</taxon>
        <taxon>ecological metagenomes</taxon>
    </lineage>
</organism>
<protein>
    <recommendedName>
        <fullName evidence="5">Trimethylamine methyltransferase</fullName>
    </recommendedName>
</protein>
<dbReference type="GO" id="GO:0008168">
    <property type="term" value="F:methyltransferase activity"/>
    <property type="evidence" value="ECO:0007669"/>
    <property type="project" value="UniProtKB-KW"/>
</dbReference>
<dbReference type="AlphaFoldDB" id="X1IU57"/>
<keyword evidence="3" id="KW-0808">Transferase</keyword>
<evidence type="ECO:0000256" key="3">
    <source>
        <dbReference type="ARBA" id="ARBA00022679"/>
    </source>
</evidence>
<dbReference type="Pfam" id="PF06253">
    <property type="entry name" value="MTTB"/>
    <property type="match status" value="1"/>
</dbReference>
<evidence type="ECO:0000256" key="2">
    <source>
        <dbReference type="ARBA" id="ARBA00022603"/>
    </source>
</evidence>
<feature type="non-terminal residue" evidence="4">
    <location>
        <position position="260"/>
    </location>
</feature>
<comment type="similarity">
    <text evidence="1">Belongs to the trimethylamine methyltransferase family.</text>
</comment>
<reference evidence="4" key="1">
    <citation type="journal article" date="2014" name="Front. Microbiol.">
        <title>High frequency of phylogenetically diverse reductive dehalogenase-homologous genes in deep subseafloor sedimentary metagenomes.</title>
        <authorList>
            <person name="Kawai M."/>
            <person name="Futagami T."/>
            <person name="Toyoda A."/>
            <person name="Takaki Y."/>
            <person name="Nishi S."/>
            <person name="Hori S."/>
            <person name="Arai W."/>
            <person name="Tsubouchi T."/>
            <person name="Morono Y."/>
            <person name="Uchiyama I."/>
            <person name="Ito T."/>
            <person name="Fujiyama A."/>
            <person name="Inagaki F."/>
            <person name="Takami H."/>
        </authorList>
    </citation>
    <scope>NUCLEOTIDE SEQUENCE</scope>
    <source>
        <strain evidence="4">Expedition CK06-06</strain>
    </source>
</reference>
<evidence type="ECO:0008006" key="5">
    <source>
        <dbReference type="Google" id="ProtNLM"/>
    </source>
</evidence>
<sequence>QELYDFYAMMKNSVKPMFLVLPSGRRDMLEYMYEMAVAVAGSREKLEANPFFAIYAEPARALKHGEGLESVLFCSEHRIPITYPPMIFAGANAPVTMAGAVTMCNAATLAGLVIHQLKNPGAPFIYGGGLVSCLDMKHAIWSYGAPEFTVAGAIMAQLSRRYGLSTWSTGGVTDSKTVDEQAAIEGTNSLLMSALGGGNVIHDVGYLESGMAGSLTFLVMMDEAIALVKRILRGYRVDRETLAVDLIAEVGPDGSFLTKP</sequence>
<dbReference type="Gene3D" id="3.20.20.480">
    <property type="entry name" value="Trimethylamine methyltransferase-like"/>
    <property type="match status" value="1"/>
</dbReference>
<dbReference type="GO" id="GO:0015948">
    <property type="term" value="P:methanogenesis"/>
    <property type="evidence" value="ECO:0007669"/>
    <property type="project" value="InterPro"/>
</dbReference>
<name>X1IU57_9ZZZZ</name>
<dbReference type="InterPro" id="IPR010426">
    <property type="entry name" value="MTTB_MeTrfase"/>
</dbReference>
<gene>
    <name evidence="4" type="ORF">S03H2_51373</name>
</gene>
<comment type="caution">
    <text evidence="4">The sequence shown here is derived from an EMBL/GenBank/DDBJ whole genome shotgun (WGS) entry which is preliminary data.</text>
</comment>
<proteinExistence type="inferred from homology"/>
<keyword evidence="2" id="KW-0489">Methyltransferase</keyword>
<accession>X1IU57</accession>